<keyword evidence="5 7" id="KW-0472">Membrane</keyword>
<dbReference type="PANTHER" id="PTHR32322:SF2">
    <property type="entry name" value="EAMA DOMAIN-CONTAINING PROTEIN"/>
    <property type="match status" value="1"/>
</dbReference>
<evidence type="ECO:0000256" key="6">
    <source>
        <dbReference type="SAM" id="MobiDB-lite"/>
    </source>
</evidence>
<feature type="transmembrane region" description="Helical" evidence="7">
    <location>
        <begin position="179"/>
        <end position="201"/>
    </location>
</feature>
<feature type="region of interest" description="Disordered" evidence="6">
    <location>
        <begin position="285"/>
        <end position="312"/>
    </location>
</feature>
<feature type="transmembrane region" description="Helical" evidence="7">
    <location>
        <begin position="64"/>
        <end position="82"/>
    </location>
</feature>
<comment type="similarity">
    <text evidence="2">Belongs to the EamA transporter family.</text>
</comment>
<dbReference type="PANTHER" id="PTHR32322">
    <property type="entry name" value="INNER MEMBRANE TRANSPORTER"/>
    <property type="match status" value="1"/>
</dbReference>
<feature type="transmembrane region" description="Helical" evidence="7">
    <location>
        <begin position="207"/>
        <end position="228"/>
    </location>
</feature>
<evidence type="ECO:0000256" key="4">
    <source>
        <dbReference type="ARBA" id="ARBA00022989"/>
    </source>
</evidence>
<feature type="domain" description="EamA" evidence="8">
    <location>
        <begin position="149"/>
        <end position="280"/>
    </location>
</feature>
<reference evidence="10" key="1">
    <citation type="submission" date="2023-07" db="EMBL/GenBank/DDBJ databases">
        <title>30 novel species of actinomycetes from the DSMZ collection.</title>
        <authorList>
            <person name="Nouioui I."/>
        </authorList>
    </citation>
    <scope>NUCLEOTIDE SEQUENCE [LARGE SCALE GENOMIC DNA]</scope>
    <source>
        <strain evidence="10">DSM 44918</strain>
    </source>
</reference>
<gene>
    <name evidence="9" type="ORF">RNC47_01690</name>
</gene>
<proteinExistence type="inferred from homology"/>
<dbReference type="InterPro" id="IPR050638">
    <property type="entry name" value="AA-Vitamin_Transporters"/>
</dbReference>
<organism evidence="9 10">
    <name type="scientific">Streptomyces millisiae</name>
    <dbReference type="NCBI Taxonomy" id="3075542"/>
    <lineage>
        <taxon>Bacteria</taxon>
        <taxon>Bacillati</taxon>
        <taxon>Actinomycetota</taxon>
        <taxon>Actinomycetes</taxon>
        <taxon>Kitasatosporales</taxon>
        <taxon>Streptomycetaceae</taxon>
        <taxon>Streptomyces</taxon>
    </lineage>
</organism>
<evidence type="ECO:0000256" key="3">
    <source>
        <dbReference type="ARBA" id="ARBA00022692"/>
    </source>
</evidence>
<feature type="transmembrane region" description="Helical" evidence="7">
    <location>
        <begin position="7"/>
        <end position="27"/>
    </location>
</feature>
<comment type="caution">
    <text evidence="9">The sequence shown here is derived from an EMBL/GenBank/DDBJ whole genome shotgun (WGS) entry which is preliminary data.</text>
</comment>
<dbReference type="RefSeq" id="WP_311594771.1">
    <property type="nucleotide sequence ID" value="NZ_JAVREM010000001.1"/>
</dbReference>
<evidence type="ECO:0000256" key="7">
    <source>
        <dbReference type="SAM" id="Phobius"/>
    </source>
</evidence>
<feature type="transmembrane region" description="Helical" evidence="7">
    <location>
        <begin position="33"/>
        <end position="52"/>
    </location>
</feature>
<feature type="transmembrane region" description="Helical" evidence="7">
    <location>
        <begin position="94"/>
        <end position="112"/>
    </location>
</feature>
<keyword evidence="4 7" id="KW-1133">Transmembrane helix</keyword>
<evidence type="ECO:0000256" key="1">
    <source>
        <dbReference type="ARBA" id="ARBA00004141"/>
    </source>
</evidence>
<evidence type="ECO:0000313" key="9">
    <source>
        <dbReference type="EMBL" id="MDT0317045.1"/>
    </source>
</evidence>
<protein>
    <submittedName>
        <fullName evidence="9">DMT family transporter</fullName>
    </submittedName>
</protein>
<feature type="domain" description="EamA" evidence="8">
    <location>
        <begin position="5"/>
        <end position="137"/>
    </location>
</feature>
<feature type="transmembrane region" description="Helical" evidence="7">
    <location>
        <begin position="265"/>
        <end position="284"/>
    </location>
</feature>
<dbReference type="Pfam" id="PF00892">
    <property type="entry name" value="EamA"/>
    <property type="match status" value="2"/>
</dbReference>
<comment type="subcellular location">
    <subcellularLocation>
        <location evidence="1">Membrane</location>
        <topology evidence="1">Multi-pass membrane protein</topology>
    </subcellularLocation>
</comment>
<dbReference type="SUPFAM" id="SSF103481">
    <property type="entry name" value="Multidrug resistance efflux transporter EmrE"/>
    <property type="match status" value="2"/>
</dbReference>
<evidence type="ECO:0000313" key="10">
    <source>
        <dbReference type="Proteomes" id="UP001183420"/>
    </source>
</evidence>
<dbReference type="InterPro" id="IPR037185">
    <property type="entry name" value="EmrE-like"/>
</dbReference>
<feature type="transmembrane region" description="Helical" evidence="7">
    <location>
        <begin position="146"/>
        <end position="167"/>
    </location>
</feature>
<feature type="transmembrane region" description="Helical" evidence="7">
    <location>
        <begin position="240"/>
        <end position="259"/>
    </location>
</feature>
<sequence length="312" mass="32759">MSARGWFLFALMGVLWGIPYLMIKVAVDGVSPSGVVFVRCLLGAALLLPFALRTPGFRTAVRTHWKPMLAFAAIEIIGPWWTLTDAERELSSSMAGLLIAAVPILGVVLARLFGDTEELGARRWTGLLLGLGGVVLLAAPELSGGSAWAITEVFLTALGYATAPLIVTRRLKDVPTLHLIVPCLLLAAVVYAPAGIAGWPARTPSTTVLMSLVGLGVFCTALAFVVFLELIREVGATRAVVFTYVNPAVAVAAGVAFLAEPLTAAIVGSFGLILAGSVLATSATRPARRRRGTSTGPIGRPRAVRLPRGLSR</sequence>
<keyword evidence="3 7" id="KW-0812">Transmembrane</keyword>
<dbReference type="InterPro" id="IPR000620">
    <property type="entry name" value="EamA_dom"/>
</dbReference>
<dbReference type="Proteomes" id="UP001183420">
    <property type="component" value="Unassembled WGS sequence"/>
</dbReference>
<keyword evidence="10" id="KW-1185">Reference proteome</keyword>
<name>A0ABU2LHT2_9ACTN</name>
<evidence type="ECO:0000256" key="5">
    <source>
        <dbReference type="ARBA" id="ARBA00023136"/>
    </source>
</evidence>
<evidence type="ECO:0000259" key="8">
    <source>
        <dbReference type="Pfam" id="PF00892"/>
    </source>
</evidence>
<accession>A0ABU2LHT2</accession>
<feature type="transmembrane region" description="Helical" evidence="7">
    <location>
        <begin position="124"/>
        <end position="140"/>
    </location>
</feature>
<evidence type="ECO:0000256" key="2">
    <source>
        <dbReference type="ARBA" id="ARBA00007362"/>
    </source>
</evidence>
<dbReference type="EMBL" id="JAVREM010000001">
    <property type="protein sequence ID" value="MDT0317045.1"/>
    <property type="molecule type" value="Genomic_DNA"/>
</dbReference>